<keyword evidence="5" id="KW-0256">Endoplasmic reticulum</keyword>
<dbReference type="InterPro" id="IPR009060">
    <property type="entry name" value="UBA-like_sf"/>
</dbReference>
<keyword evidence="9 13" id="KW-0472">Membrane</keyword>
<dbReference type="Gene3D" id="2.60.40.10">
    <property type="entry name" value="Immunoglobulins"/>
    <property type="match status" value="1"/>
</dbReference>
<evidence type="ECO:0000256" key="11">
    <source>
        <dbReference type="ARBA" id="ARBA00082803"/>
    </source>
</evidence>
<organism evidence="17 18">
    <name type="scientific">Monodon monoceros</name>
    <name type="common">Narwhal</name>
    <name type="synonym">Ceratodon monodon</name>
    <dbReference type="NCBI Taxonomy" id="40151"/>
    <lineage>
        <taxon>Eukaryota</taxon>
        <taxon>Metazoa</taxon>
        <taxon>Chordata</taxon>
        <taxon>Craniata</taxon>
        <taxon>Vertebrata</taxon>
        <taxon>Euteleostomi</taxon>
        <taxon>Mammalia</taxon>
        <taxon>Eutheria</taxon>
        <taxon>Laurasiatheria</taxon>
        <taxon>Artiodactyla</taxon>
        <taxon>Whippomorpha</taxon>
        <taxon>Cetacea</taxon>
        <taxon>Odontoceti</taxon>
        <taxon>Monodontidae</taxon>
        <taxon>Monodon</taxon>
    </lineage>
</organism>
<dbReference type="Gene3D" id="1.10.8.10">
    <property type="entry name" value="DNA helicase RuvA subunit, C-terminal domain"/>
    <property type="match status" value="1"/>
</dbReference>
<feature type="compositionally biased region" description="Polar residues" evidence="12">
    <location>
        <begin position="430"/>
        <end position="442"/>
    </location>
</feature>
<dbReference type="AlphaFoldDB" id="A0A4U1FMW8"/>
<dbReference type="SUPFAM" id="SSF54236">
    <property type="entry name" value="Ubiquitin-like"/>
    <property type="match status" value="1"/>
</dbReference>
<feature type="compositionally biased region" description="Basic and acidic residues" evidence="12">
    <location>
        <begin position="863"/>
        <end position="899"/>
    </location>
</feature>
<dbReference type="PROSITE" id="PS50030">
    <property type="entry name" value="UBA"/>
    <property type="match status" value="1"/>
</dbReference>
<dbReference type="PANTHER" id="PTHR46340">
    <property type="entry name" value="UBX DOMAIN-CONTAINING PROTEIN 1"/>
    <property type="match status" value="1"/>
</dbReference>
<feature type="domain" description="UBX" evidence="15">
    <location>
        <begin position="986"/>
        <end position="1061"/>
    </location>
</feature>
<dbReference type="InterPro" id="IPR001012">
    <property type="entry name" value="UBX_dom"/>
</dbReference>
<dbReference type="SUPFAM" id="SSF46934">
    <property type="entry name" value="UBA-like"/>
    <property type="match status" value="1"/>
</dbReference>
<dbReference type="InterPro" id="IPR003961">
    <property type="entry name" value="FN3_dom"/>
</dbReference>
<accession>A0A4U1FMW8</accession>
<dbReference type="SUPFAM" id="SSF49265">
    <property type="entry name" value="Fibronectin type III"/>
    <property type="match status" value="1"/>
</dbReference>
<evidence type="ECO:0000256" key="13">
    <source>
        <dbReference type="SAM" id="Phobius"/>
    </source>
</evidence>
<dbReference type="Gene3D" id="3.10.20.90">
    <property type="entry name" value="Phosphatidylinositol 3-kinase Catalytic Subunit, Chain A, domain 1"/>
    <property type="match status" value="1"/>
</dbReference>
<evidence type="ECO:0000256" key="12">
    <source>
        <dbReference type="SAM" id="MobiDB-lite"/>
    </source>
</evidence>
<name>A0A4U1FMW8_MONMO</name>
<dbReference type="GO" id="GO:0006629">
    <property type="term" value="P:lipid metabolic process"/>
    <property type="evidence" value="ECO:0007669"/>
    <property type="project" value="UniProtKB-KW"/>
</dbReference>
<dbReference type="FunFam" id="3.10.20.90:FF:000134">
    <property type="entry name" value="UBX domain-containing protein 1"/>
    <property type="match status" value="1"/>
</dbReference>
<evidence type="ECO:0000256" key="4">
    <source>
        <dbReference type="ARBA" id="ARBA00022692"/>
    </source>
</evidence>
<dbReference type="Proteomes" id="UP000308365">
    <property type="component" value="Unassembled WGS sequence"/>
</dbReference>
<dbReference type="CDD" id="cd14302">
    <property type="entry name" value="UBA_UBXN1"/>
    <property type="match status" value="1"/>
</dbReference>
<reference evidence="18" key="1">
    <citation type="journal article" date="2019" name="IScience">
        <title>Narwhal Genome Reveals Long-Term Low Genetic Diversity despite Current Large Abundance Size.</title>
        <authorList>
            <person name="Westbury M.V."/>
            <person name="Petersen B."/>
            <person name="Garde E."/>
            <person name="Heide-Jorgensen M.P."/>
            <person name="Lorenzen E.D."/>
        </authorList>
    </citation>
    <scope>NUCLEOTIDE SEQUENCE [LARGE SCALE GENOMIC DNA]</scope>
</reference>
<feature type="compositionally biased region" description="Pro residues" evidence="12">
    <location>
        <begin position="964"/>
        <end position="976"/>
    </location>
</feature>
<dbReference type="Pfam" id="PF22562">
    <property type="entry name" value="UBA_7"/>
    <property type="match status" value="1"/>
</dbReference>
<feature type="non-terminal residue" evidence="17">
    <location>
        <position position="1074"/>
    </location>
</feature>
<keyword evidence="3" id="KW-0963">Cytoplasm</keyword>
<feature type="region of interest" description="Disordered" evidence="12">
    <location>
        <begin position="504"/>
        <end position="526"/>
    </location>
</feature>
<gene>
    <name evidence="17" type="ORF">EI555_004302</name>
</gene>
<evidence type="ECO:0000256" key="5">
    <source>
        <dbReference type="ARBA" id="ARBA00022824"/>
    </source>
</evidence>
<evidence type="ECO:0000313" key="17">
    <source>
        <dbReference type="EMBL" id="TKC51234.1"/>
    </source>
</evidence>
<feature type="region of interest" description="Disordered" evidence="12">
    <location>
        <begin position="47"/>
        <end position="109"/>
    </location>
</feature>
<dbReference type="EMBL" id="RWIC01000057">
    <property type="protein sequence ID" value="TKC51234.1"/>
    <property type="molecule type" value="Genomic_DNA"/>
</dbReference>
<feature type="domain" description="Fibronectin type-III" evidence="16">
    <location>
        <begin position="605"/>
        <end position="700"/>
    </location>
</feature>
<dbReference type="SMART" id="SM00165">
    <property type="entry name" value="UBA"/>
    <property type="match status" value="1"/>
</dbReference>
<dbReference type="PROSITE" id="PS50033">
    <property type="entry name" value="UBX"/>
    <property type="match status" value="1"/>
</dbReference>
<dbReference type="SMART" id="SM00060">
    <property type="entry name" value="FN3"/>
    <property type="match status" value="1"/>
</dbReference>
<keyword evidence="7" id="KW-0175">Coiled coil</keyword>
<feature type="region of interest" description="Disordered" evidence="12">
    <location>
        <begin position="825"/>
        <end position="990"/>
    </location>
</feature>
<evidence type="ECO:0000256" key="10">
    <source>
        <dbReference type="ARBA" id="ARBA00070527"/>
    </source>
</evidence>
<evidence type="ECO:0000256" key="7">
    <source>
        <dbReference type="ARBA" id="ARBA00023054"/>
    </source>
</evidence>
<dbReference type="InterPro" id="IPR036116">
    <property type="entry name" value="FN3_sf"/>
</dbReference>
<evidence type="ECO:0000256" key="6">
    <source>
        <dbReference type="ARBA" id="ARBA00022989"/>
    </source>
</evidence>
<dbReference type="GO" id="GO:1903094">
    <property type="term" value="P:negative regulation of protein K48-linked deubiquitination"/>
    <property type="evidence" value="ECO:0007669"/>
    <property type="project" value="TreeGrafter"/>
</dbReference>
<dbReference type="InterPro" id="IPR029071">
    <property type="entry name" value="Ubiquitin-like_domsf"/>
</dbReference>
<dbReference type="PANTHER" id="PTHR46340:SF1">
    <property type="entry name" value="UBX DOMAIN-CONTAINING PROTEIN 1"/>
    <property type="match status" value="1"/>
</dbReference>
<sequence length="1074" mass="118114">GPSIPHILENVMSYRYQLLDHHFNVLATSTRAEDPGAARSIRKISKEMADQREEGAAGEREACRDQIKESDKDEEPPAASSHGQGWRPGGRAPRNSRPEPGARPPALPIMVNDPPVPALLWAQEMGNVLAGRARKLLLQFGVLFCTILLLLWVSVFLYGSFYYSYMPTVSHLSPVHFYYRTDCDSSASLLCSFPVANVSLAKGGRDRRWGYLGQVLMYGQPYRITLELELPESPVNQDLGMFLVTISCYTRGGRIISTSSRSVMLHYRSNLLQMLDTLVFSSLLLFGFAEQKQVLEVELYPEYRENSYVPTTGAVIEIHSKRIQLYGAYLRIHAHFTGLRYLLYNFPMTCAFVGVASNFTFLSVIVLFSYMQWVWRGIWPRHRLSLQVAKDPFPLPVTILLWGVNIRNRDRSHKEVQRRVSAHQPGTGPQGQEESTQLSPITEDSESRADPSEPEGQLSEEEKPDQQPLSGEEELEPEASDGSGSWEDAALLTEANLPVSAPALAPETVGSSEPSTGTVRQRPICSNPMPGNPRLLWLLAVTFSLVPRAQPLAGDAEEEEQNETPLPAVPCDYDRCRHLQVPCQELQRAGPTTCLCPGLSSATQPPDPPRLGEVRMEAEAGRAVVHWCAPFSPVHQYWLLLWEGAGAPQKGPPLNSTVRRAELKGLKPGGAYVVCVVAANAAGESSVPGAEGLDGVGGPAFGPCGRLTVLPRPLTLLHGAVGVGSALALLSCSALGGIALLHRCGAPGLGRGSVSCLPGRYSYAPPVPSAPGPRGSGGGGVMAELTALESLIEMGFPRGRAEKALALTGNQGIEAAMDWLMEHEDDPDVDEPLATPLGHILGREPTPTEQGPESVVGESKPVLTEEERQEQTKRMLELVAQKQREREEREEREALERERQRRRQGQELSAARQRLQEDEMRRAAEERRREKAEELAARQRVREKIERDKAERAKKYGGHGGSQPCPPTTEPGPVPSSPGKEPPTKREYDQCRIQVRLPDGSSLTQTFRAREQLAAVRLYVELHRGEELGGGQDPVQLLSGFPRRAFSEADMERPLQELGMTRLVPSAVLIVAKK</sequence>
<feature type="compositionally biased region" description="Basic and acidic residues" evidence="12">
    <location>
        <begin position="47"/>
        <end position="71"/>
    </location>
</feature>
<evidence type="ECO:0000256" key="3">
    <source>
        <dbReference type="ARBA" id="ARBA00022490"/>
    </source>
</evidence>
<evidence type="ECO:0000259" key="15">
    <source>
        <dbReference type="PROSITE" id="PS50033"/>
    </source>
</evidence>
<dbReference type="GO" id="GO:0005634">
    <property type="term" value="C:nucleus"/>
    <property type="evidence" value="ECO:0007669"/>
    <property type="project" value="TreeGrafter"/>
</dbReference>
<evidence type="ECO:0000259" key="14">
    <source>
        <dbReference type="PROSITE" id="PS50030"/>
    </source>
</evidence>
<evidence type="ECO:0000259" key="16">
    <source>
        <dbReference type="PROSITE" id="PS50853"/>
    </source>
</evidence>
<feature type="compositionally biased region" description="Polar residues" evidence="12">
    <location>
        <begin position="509"/>
        <end position="519"/>
    </location>
</feature>
<feature type="non-terminal residue" evidence="17">
    <location>
        <position position="1"/>
    </location>
</feature>
<dbReference type="GO" id="GO:0140042">
    <property type="term" value="P:lipid droplet formation"/>
    <property type="evidence" value="ECO:0007669"/>
    <property type="project" value="UniProtKB-ARBA"/>
</dbReference>
<evidence type="ECO:0000256" key="8">
    <source>
        <dbReference type="ARBA" id="ARBA00023098"/>
    </source>
</evidence>
<dbReference type="GO" id="GO:0036435">
    <property type="term" value="F:K48-linked polyubiquitin modification-dependent protein binding"/>
    <property type="evidence" value="ECO:0007669"/>
    <property type="project" value="TreeGrafter"/>
</dbReference>
<dbReference type="Pfam" id="PF00789">
    <property type="entry name" value="UBX"/>
    <property type="match status" value="1"/>
</dbReference>
<feature type="region of interest" description="Disordered" evidence="12">
    <location>
        <begin position="413"/>
        <end position="485"/>
    </location>
</feature>
<dbReference type="Pfam" id="PF06775">
    <property type="entry name" value="Seipin"/>
    <property type="match status" value="1"/>
</dbReference>
<comment type="subcellular location">
    <subcellularLocation>
        <location evidence="2">Cytoplasm</location>
    </subcellularLocation>
    <subcellularLocation>
        <location evidence="1">Endoplasmic reticulum membrane</location>
        <topology evidence="1">Multi-pass membrane protein</topology>
    </subcellularLocation>
</comment>
<dbReference type="GO" id="GO:0031397">
    <property type="term" value="P:negative regulation of protein ubiquitination"/>
    <property type="evidence" value="ECO:0007669"/>
    <property type="project" value="TreeGrafter"/>
</dbReference>
<dbReference type="FunFam" id="1.10.8.10:FF:000044">
    <property type="entry name" value="UBX domain-containing protein 1"/>
    <property type="match status" value="1"/>
</dbReference>
<feature type="domain" description="UBA" evidence="14">
    <location>
        <begin position="781"/>
        <end position="823"/>
    </location>
</feature>
<proteinExistence type="predicted"/>
<dbReference type="PROSITE" id="PS50853">
    <property type="entry name" value="FN3"/>
    <property type="match status" value="1"/>
</dbReference>
<evidence type="ECO:0000256" key="9">
    <source>
        <dbReference type="ARBA" id="ARBA00023136"/>
    </source>
</evidence>
<feature type="compositionally biased region" description="Basic and acidic residues" evidence="12">
    <location>
        <begin position="914"/>
        <end position="954"/>
    </location>
</feature>
<protein>
    <recommendedName>
        <fullName evidence="10">UBX domain-containing protein 1</fullName>
    </recommendedName>
    <alternativeName>
        <fullName evidence="11">SAPK substrate protein 1</fullName>
    </alternativeName>
</protein>
<keyword evidence="6 13" id="KW-1133">Transmembrane helix</keyword>
<evidence type="ECO:0000256" key="1">
    <source>
        <dbReference type="ARBA" id="ARBA00004477"/>
    </source>
</evidence>
<keyword evidence="4 13" id="KW-0812">Transmembrane</keyword>
<dbReference type="SMART" id="SM00166">
    <property type="entry name" value="UBX"/>
    <property type="match status" value="1"/>
</dbReference>
<keyword evidence="8" id="KW-0443">Lipid metabolism</keyword>
<dbReference type="GO" id="GO:0005789">
    <property type="term" value="C:endoplasmic reticulum membrane"/>
    <property type="evidence" value="ECO:0007669"/>
    <property type="project" value="UniProtKB-SubCell"/>
</dbReference>
<dbReference type="InterPro" id="IPR013783">
    <property type="entry name" value="Ig-like_fold"/>
</dbReference>
<dbReference type="GO" id="GO:0032435">
    <property type="term" value="P:negative regulation of proteasomal ubiquitin-dependent protein catabolic process"/>
    <property type="evidence" value="ECO:0007669"/>
    <property type="project" value="TreeGrafter"/>
</dbReference>
<evidence type="ECO:0000313" key="18">
    <source>
        <dbReference type="Proteomes" id="UP000308365"/>
    </source>
</evidence>
<feature type="transmembrane region" description="Helical" evidence="13">
    <location>
        <begin position="140"/>
        <end position="165"/>
    </location>
</feature>
<dbReference type="CDD" id="cd01772">
    <property type="entry name" value="UBX_UBXN1"/>
    <property type="match status" value="1"/>
</dbReference>
<comment type="caution">
    <text evidence="17">The sequence shown here is derived from an EMBL/GenBank/DDBJ whole genome shotgun (WGS) entry which is preliminary data.</text>
</comment>
<dbReference type="CDD" id="cd23993">
    <property type="entry name" value="Seipin"/>
    <property type="match status" value="1"/>
</dbReference>
<feature type="transmembrane region" description="Helical" evidence="13">
    <location>
        <begin position="346"/>
        <end position="371"/>
    </location>
</feature>
<dbReference type="InterPro" id="IPR041923">
    <property type="entry name" value="UBA_UBXN1"/>
</dbReference>
<dbReference type="InterPro" id="IPR015940">
    <property type="entry name" value="UBA"/>
</dbReference>
<dbReference type="InterPro" id="IPR009617">
    <property type="entry name" value="Seipin"/>
</dbReference>
<dbReference type="Pfam" id="PF00041">
    <property type="entry name" value="fn3"/>
    <property type="match status" value="1"/>
</dbReference>
<evidence type="ECO:0000256" key="2">
    <source>
        <dbReference type="ARBA" id="ARBA00004496"/>
    </source>
</evidence>